<evidence type="ECO:0000313" key="4">
    <source>
        <dbReference type="Proteomes" id="UP000015531"/>
    </source>
</evidence>
<keyword evidence="4" id="KW-1185">Reference proteome</keyword>
<gene>
    <name evidence="3" type="ORF">RLDS_03120</name>
</gene>
<evidence type="ECO:0000256" key="2">
    <source>
        <dbReference type="SAM" id="Phobius"/>
    </source>
</evidence>
<name>T0I1Q3_9SPHN</name>
<dbReference type="EMBL" id="ATDP01000056">
    <property type="protein sequence ID" value="EQB18253.1"/>
    <property type="molecule type" value="Genomic_DNA"/>
</dbReference>
<sequence length="180" mass="19596">MTRFSDALSSASAHLIAGRLAGWAVVAATALLAACSYVYTVEALFIDGKLSFVSEEVNETGSPYCLTSFKVSDAAGSAVWEFDAYDLYKSATKCGPNFPLRYGQAPQGAVTVTPAKPLKADELYTIEGNAGNALQGSFRYQVKRITTVENLDMKSPEVRAAQQRGWDRQRADRDRPISHF</sequence>
<proteinExistence type="predicted"/>
<organism evidence="3 4">
    <name type="scientific">Sphingobium lactosutens DS20</name>
    <dbReference type="NCBI Taxonomy" id="1331060"/>
    <lineage>
        <taxon>Bacteria</taxon>
        <taxon>Pseudomonadati</taxon>
        <taxon>Pseudomonadota</taxon>
        <taxon>Alphaproteobacteria</taxon>
        <taxon>Sphingomonadales</taxon>
        <taxon>Sphingomonadaceae</taxon>
        <taxon>Sphingobium</taxon>
    </lineage>
</organism>
<reference evidence="3 4" key="1">
    <citation type="journal article" date="2013" name="Genome Announc.">
        <title>Draft Genome Sequence of Sphingobium lactosutens Strain DS20T, Isolated from a Hexachlorocyclohexane Dumpsite.</title>
        <authorList>
            <person name="Kumar R."/>
            <person name="Dwivedi V."/>
            <person name="Negi V."/>
            <person name="Khurana J.P."/>
            <person name="Lal R."/>
        </authorList>
    </citation>
    <scope>NUCLEOTIDE SEQUENCE [LARGE SCALE GENOMIC DNA]</scope>
    <source>
        <strain evidence="3 4">DS20</strain>
    </source>
</reference>
<dbReference type="Proteomes" id="UP000015531">
    <property type="component" value="Unassembled WGS sequence"/>
</dbReference>
<dbReference type="PATRIC" id="fig|1331060.3.peg.569"/>
<accession>T0I1Q3</accession>
<keyword evidence="2" id="KW-0812">Transmembrane</keyword>
<evidence type="ECO:0008006" key="5">
    <source>
        <dbReference type="Google" id="ProtNLM"/>
    </source>
</evidence>
<evidence type="ECO:0000256" key="1">
    <source>
        <dbReference type="SAM" id="MobiDB-lite"/>
    </source>
</evidence>
<keyword evidence="2" id="KW-1133">Transmembrane helix</keyword>
<feature type="region of interest" description="Disordered" evidence="1">
    <location>
        <begin position="156"/>
        <end position="180"/>
    </location>
</feature>
<keyword evidence="2" id="KW-0472">Membrane</keyword>
<comment type="caution">
    <text evidence="3">The sequence shown here is derived from an EMBL/GenBank/DDBJ whole genome shotgun (WGS) entry which is preliminary data.</text>
</comment>
<feature type="compositionally biased region" description="Basic and acidic residues" evidence="1">
    <location>
        <begin position="165"/>
        <end position="180"/>
    </location>
</feature>
<feature type="transmembrane region" description="Helical" evidence="2">
    <location>
        <begin position="20"/>
        <end position="39"/>
    </location>
</feature>
<dbReference type="PROSITE" id="PS51257">
    <property type="entry name" value="PROKAR_LIPOPROTEIN"/>
    <property type="match status" value="1"/>
</dbReference>
<evidence type="ECO:0000313" key="3">
    <source>
        <dbReference type="EMBL" id="EQB18253.1"/>
    </source>
</evidence>
<protein>
    <recommendedName>
        <fullName evidence="5">Lipoprotein</fullName>
    </recommendedName>
</protein>
<dbReference type="AlphaFoldDB" id="T0I1Q3"/>